<dbReference type="PaxDb" id="2850-Phatr46953"/>
<dbReference type="InParanoid" id="B5Y4B4"/>
<gene>
    <name evidence="3" type="ORF">PHATR_46953</name>
</gene>
<feature type="transmembrane region" description="Helical" evidence="2">
    <location>
        <begin position="555"/>
        <end position="576"/>
    </location>
</feature>
<keyword evidence="2" id="KW-0812">Transmembrane</keyword>
<feature type="transmembrane region" description="Helical" evidence="2">
    <location>
        <begin position="137"/>
        <end position="158"/>
    </location>
</feature>
<evidence type="ECO:0000256" key="2">
    <source>
        <dbReference type="SAM" id="Phobius"/>
    </source>
</evidence>
<name>B5Y4B4_PHATC</name>
<feature type="transmembrane region" description="Helical" evidence="2">
    <location>
        <begin position="437"/>
        <end position="456"/>
    </location>
</feature>
<feature type="transmembrane region" description="Helical" evidence="2">
    <location>
        <begin position="490"/>
        <end position="510"/>
    </location>
</feature>
<keyword evidence="2" id="KW-0472">Membrane</keyword>
<feature type="transmembrane region" description="Helical" evidence="2">
    <location>
        <begin position="76"/>
        <end position="94"/>
    </location>
</feature>
<dbReference type="RefSeq" id="XP_002185979.1">
    <property type="nucleotide sequence ID" value="XM_002185943.1"/>
</dbReference>
<sequence>MNAFTTGPESTAADRHNRRATGISSEAEERRMETLEIMNTPVENDAEEENDDDDDEEEEALAPVAGWRFWWIFARFPLGLLLVNTILLALITLYNPQYSPSYIVGNSTDVEMNDDFDSDERRDFGLAQFSALELQSWIVKCGMVALLACLDAIVFYWFTVRLKKGMELLAQKAQQEEPQGRPVANENLSRTRTAPLHKLDLNYSELDQGPSAATDRPNLGQPVVPTDGTHSDCLSDYAITFDIFVQLRRIFHVLGEHHITVKMAEKEHHGWDSYMDTETLVATNVNGNLTVYSQLHEPHSFVSINEGSGETMEGFCFLYTEFAGHDDEEIYEYTTQAVACVSSNENISQGFRNTTLLNSDGGGWLESVGKAHDGRYWIRLQEDRFVDEWSSYQEVLHIIQLDPQSMMYTVVVNSTSFPDFQQPLRNEGSRCFRWTSGIGYVAAAISLFLSALVLLLFIKTKSGAGCLALSIFAVRLWLEETWLDETWLDMLSPVLLVFTFICLCTASLSLAVREMVLWGIYSVIVVQLVLAFVNREFPVMGTIGLGMGLALDHPVLQLGGWIGAPLSVCILLYYAIVGYFGNTYGGYFYYDRQYTTTLLIVACIPVSCSLVVLSEALLAISSCETAEAKSASKQQ</sequence>
<dbReference type="GeneID" id="7204769"/>
<dbReference type="KEGG" id="pti:PHATR_46953"/>
<evidence type="ECO:0000256" key="1">
    <source>
        <dbReference type="SAM" id="MobiDB-lite"/>
    </source>
</evidence>
<dbReference type="EMBL" id="CP001141">
    <property type="protein sequence ID" value="ACI65449.1"/>
    <property type="molecule type" value="Genomic_DNA"/>
</dbReference>
<protein>
    <recommendedName>
        <fullName evidence="5">Transmembrane protein</fullName>
    </recommendedName>
</protein>
<keyword evidence="4" id="KW-1185">Reference proteome</keyword>
<evidence type="ECO:0008006" key="5">
    <source>
        <dbReference type="Google" id="ProtNLM"/>
    </source>
</evidence>
<accession>B5Y4B4</accession>
<feature type="transmembrane region" description="Helical" evidence="2">
    <location>
        <begin position="516"/>
        <end position="534"/>
    </location>
</feature>
<evidence type="ECO:0000313" key="3">
    <source>
        <dbReference type="EMBL" id="ACI65449.1"/>
    </source>
</evidence>
<evidence type="ECO:0000313" key="4">
    <source>
        <dbReference type="Proteomes" id="UP000000759"/>
    </source>
</evidence>
<feature type="transmembrane region" description="Helical" evidence="2">
    <location>
        <begin position="596"/>
        <end position="620"/>
    </location>
</feature>
<reference evidence="4" key="2">
    <citation type="submission" date="2008-08" db="EMBL/GenBank/DDBJ databases">
        <authorList>
            <consortium name="Diatom Consortium"/>
            <person name="Grigoriev I."/>
            <person name="Grimwood J."/>
            <person name="Kuo A."/>
            <person name="Otillar R.P."/>
            <person name="Salamov A."/>
            <person name="Detter J.C."/>
            <person name="Lindquist E."/>
            <person name="Shapiro H."/>
            <person name="Lucas S."/>
            <person name="Glavina del Rio T."/>
            <person name="Pitluck S."/>
            <person name="Rokhsar D."/>
            <person name="Bowler C."/>
        </authorList>
    </citation>
    <scope>GENOME REANNOTATION</scope>
    <source>
        <strain evidence="4">CCAP 1055/1</strain>
    </source>
</reference>
<dbReference type="AlphaFoldDB" id="B5Y4B4"/>
<organism evidence="3 4">
    <name type="scientific">Phaeodactylum tricornutum (strain CCAP 1055/1)</name>
    <dbReference type="NCBI Taxonomy" id="556484"/>
    <lineage>
        <taxon>Eukaryota</taxon>
        <taxon>Sar</taxon>
        <taxon>Stramenopiles</taxon>
        <taxon>Ochrophyta</taxon>
        <taxon>Bacillariophyta</taxon>
        <taxon>Bacillariophyceae</taxon>
        <taxon>Bacillariophycidae</taxon>
        <taxon>Naviculales</taxon>
        <taxon>Phaeodactylaceae</taxon>
        <taxon>Phaeodactylum</taxon>
    </lineage>
</organism>
<keyword evidence="2" id="KW-1133">Transmembrane helix</keyword>
<proteinExistence type="predicted"/>
<feature type="region of interest" description="Disordered" evidence="1">
    <location>
        <begin position="1"/>
        <end position="58"/>
    </location>
</feature>
<dbReference type="Proteomes" id="UP000000759">
    <property type="component" value="Chromosome 11"/>
</dbReference>
<reference evidence="3 4" key="1">
    <citation type="journal article" date="2008" name="Nature">
        <title>The Phaeodactylum genome reveals the evolutionary history of diatom genomes.</title>
        <authorList>
            <person name="Bowler C."/>
            <person name="Allen A.E."/>
            <person name="Badger J.H."/>
            <person name="Grimwood J."/>
            <person name="Jabbari K."/>
            <person name="Kuo A."/>
            <person name="Maheswari U."/>
            <person name="Martens C."/>
            <person name="Maumus F."/>
            <person name="Otillar R.P."/>
            <person name="Rayko E."/>
            <person name="Salamov A."/>
            <person name="Vandepoele K."/>
            <person name="Beszteri B."/>
            <person name="Gruber A."/>
            <person name="Heijde M."/>
            <person name="Katinka M."/>
            <person name="Mock T."/>
            <person name="Valentin K."/>
            <person name="Verret F."/>
            <person name="Berges J.A."/>
            <person name="Brownlee C."/>
            <person name="Cadoret J.P."/>
            <person name="Chiovitti A."/>
            <person name="Choi C.J."/>
            <person name="Coesel S."/>
            <person name="De Martino A."/>
            <person name="Detter J.C."/>
            <person name="Durkin C."/>
            <person name="Falciatore A."/>
            <person name="Fournet J."/>
            <person name="Haruta M."/>
            <person name="Huysman M.J."/>
            <person name="Jenkins B.D."/>
            <person name="Jiroutova K."/>
            <person name="Jorgensen R.E."/>
            <person name="Joubert Y."/>
            <person name="Kaplan A."/>
            <person name="Kroger N."/>
            <person name="Kroth P.G."/>
            <person name="La Roche J."/>
            <person name="Lindquist E."/>
            <person name="Lommer M."/>
            <person name="Martin-Jezequel V."/>
            <person name="Lopez P.J."/>
            <person name="Lucas S."/>
            <person name="Mangogna M."/>
            <person name="McGinnis K."/>
            <person name="Medlin L.K."/>
            <person name="Montsant A."/>
            <person name="Oudot-Le Secq M.P."/>
            <person name="Napoli C."/>
            <person name="Obornik M."/>
            <person name="Parker M.S."/>
            <person name="Petit J.L."/>
            <person name="Porcel B.M."/>
            <person name="Poulsen N."/>
            <person name="Robison M."/>
            <person name="Rychlewski L."/>
            <person name="Rynearson T.A."/>
            <person name="Schmutz J."/>
            <person name="Shapiro H."/>
            <person name="Siaut M."/>
            <person name="Stanley M."/>
            <person name="Sussman M.R."/>
            <person name="Taylor A.R."/>
            <person name="Vardi A."/>
            <person name="von Dassow P."/>
            <person name="Vyverman W."/>
            <person name="Willis A."/>
            <person name="Wyrwicz L.S."/>
            <person name="Rokhsar D.S."/>
            <person name="Weissenbach J."/>
            <person name="Armbrust E.V."/>
            <person name="Green B.R."/>
            <person name="Van de Peer Y."/>
            <person name="Grigoriev I.V."/>
        </authorList>
    </citation>
    <scope>NUCLEOTIDE SEQUENCE [LARGE SCALE GENOMIC DNA]</scope>
    <source>
        <strain evidence="3 4">CCAP 1055/1</strain>
    </source>
</reference>
<feature type="compositionally biased region" description="Acidic residues" evidence="1">
    <location>
        <begin position="44"/>
        <end position="58"/>
    </location>
</feature>